<evidence type="ECO:0000313" key="1">
    <source>
        <dbReference type="EMBL" id="KAH7839761.1"/>
    </source>
</evidence>
<dbReference type="EMBL" id="CM037160">
    <property type="protein sequence ID" value="KAH7839761.1"/>
    <property type="molecule type" value="Genomic_DNA"/>
</dbReference>
<dbReference type="Proteomes" id="UP000828048">
    <property type="component" value="Chromosome 10"/>
</dbReference>
<keyword evidence="2" id="KW-1185">Reference proteome</keyword>
<comment type="caution">
    <text evidence="1">The sequence shown here is derived from an EMBL/GenBank/DDBJ whole genome shotgun (WGS) entry which is preliminary data.</text>
</comment>
<organism evidence="1 2">
    <name type="scientific">Vaccinium darrowii</name>
    <dbReference type="NCBI Taxonomy" id="229202"/>
    <lineage>
        <taxon>Eukaryota</taxon>
        <taxon>Viridiplantae</taxon>
        <taxon>Streptophyta</taxon>
        <taxon>Embryophyta</taxon>
        <taxon>Tracheophyta</taxon>
        <taxon>Spermatophyta</taxon>
        <taxon>Magnoliopsida</taxon>
        <taxon>eudicotyledons</taxon>
        <taxon>Gunneridae</taxon>
        <taxon>Pentapetalae</taxon>
        <taxon>asterids</taxon>
        <taxon>Ericales</taxon>
        <taxon>Ericaceae</taxon>
        <taxon>Vaccinioideae</taxon>
        <taxon>Vaccinieae</taxon>
        <taxon>Vaccinium</taxon>
    </lineage>
</organism>
<protein>
    <submittedName>
        <fullName evidence="1">Uncharacterized protein</fullName>
    </submittedName>
</protein>
<name>A0ACB7XHA6_9ERIC</name>
<evidence type="ECO:0000313" key="2">
    <source>
        <dbReference type="Proteomes" id="UP000828048"/>
    </source>
</evidence>
<reference evidence="1 2" key="1">
    <citation type="journal article" date="2021" name="Hortic Res">
        <title>High-quality reference genome and annotation aids understanding of berry development for evergreen blueberry (Vaccinium darrowii).</title>
        <authorList>
            <person name="Yu J."/>
            <person name="Hulse-Kemp A.M."/>
            <person name="Babiker E."/>
            <person name="Staton M."/>
        </authorList>
    </citation>
    <scope>NUCLEOTIDE SEQUENCE [LARGE SCALE GENOMIC DNA]</scope>
    <source>
        <strain evidence="2">cv. NJ 8807/NJ 8810</strain>
        <tissue evidence="1">Young leaf</tissue>
    </source>
</reference>
<accession>A0ACB7XHA6</accession>
<proteinExistence type="predicted"/>
<gene>
    <name evidence="1" type="ORF">Vadar_008410</name>
</gene>
<sequence length="426" mass="47519">MLKIGIKVTIVSFVTVFPAVSRMGSIRRANLVYSFLLKLGSKYANDPFALSSAIFMYAELGCLDFARIVVYLSLERNTEVWNTMIVGYVQNNSPVEAINLFLEALESERPVLDEVTFLSALTAASQFQRLDFAQQLHAYLMKNFAASHIMMRMPIIGPDIAAELPITVISTLNQGSRSPFPTSMDFYLVLSTLLLGQTFGLCVQMQSALVNDPSAAVDYIKWSPTSFLKIGCGISRDHWHLHPILSLYSSSTDGNTKLWKYRNPGVECIFEATAGGRTGVAFSRDGRRENGLGRSYNGLQTPSSGNVQFDTTKNRFLAAGDNHVIKFWEMDSDNILINYKYLMSTDGHLFYNFNFWNLKAIPLVRFNMVRTLLAASTRSNEINQLLVSLQAYKTPSSIALLGSVPYIMSLQAYKGFGSKPNPLFTI</sequence>